<dbReference type="GO" id="GO:0005524">
    <property type="term" value="F:ATP binding"/>
    <property type="evidence" value="ECO:0007669"/>
    <property type="project" value="UniProtKB-KW"/>
</dbReference>
<dbReference type="CDD" id="cd03230">
    <property type="entry name" value="ABC_DR_subfamily_A"/>
    <property type="match status" value="1"/>
</dbReference>
<keyword evidence="3" id="KW-0547">Nucleotide-binding</keyword>
<dbReference type="SMART" id="SM00382">
    <property type="entry name" value="AAA"/>
    <property type="match status" value="1"/>
</dbReference>
<keyword evidence="7" id="KW-1185">Reference proteome</keyword>
<name>A0A4P6L787_9BURK</name>
<dbReference type="InterPro" id="IPR027417">
    <property type="entry name" value="P-loop_NTPase"/>
</dbReference>
<dbReference type="InterPro" id="IPR003593">
    <property type="entry name" value="AAA+_ATPase"/>
</dbReference>
<dbReference type="PANTHER" id="PTHR42939">
    <property type="entry name" value="ABC TRANSPORTER ATP-BINDING PROTEIN ALBC-RELATED"/>
    <property type="match status" value="1"/>
</dbReference>
<dbReference type="EMBL" id="CP035913">
    <property type="protein sequence ID" value="QBE67591.1"/>
    <property type="molecule type" value="Genomic_DNA"/>
</dbReference>
<dbReference type="KEGG" id="plue:EWM63_29930"/>
<dbReference type="AlphaFoldDB" id="A0A4P6L787"/>
<dbReference type="InterPro" id="IPR051782">
    <property type="entry name" value="ABC_Transporter_VariousFunc"/>
</dbReference>
<keyword evidence="2" id="KW-0472">Membrane</keyword>
<keyword evidence="2" id="KW-1003">Cell membrane</keyword>
<evidence type="ECO:0000313" key="6">
    <source>
        <dbReference type="EMBL" id="QBE67591.1"/>
    </source>
</evidence>
<evidence type="ECO:0000256" key="1">
    <source>
        <dbReference type="ARBA" id="ARBA00022448"/>
    </source>
</evidence>
<organism evidence="6 7">
    <name type="scientific">Pseudoduganella lutea</name>
    <dbReference type="NCBI Taxonomy" id="321985"/>
    <lineage>
        <taxon>Bacteria</taxon>
        <taxon>Pseudomonadati</taxon>
        <taxon>Pseudomonadota</taxon>
        <taxon>Betaproteobacteria</taxon>
        <taxon>Burkholderiales</taxon>
        <taxon>Oxalobacteraceae</taxon>
        <taxon>Telluria group</taxon>
        <taxon>Pseudoduganella</taxon>
    </lineage>
</organism>
<evidence type="ECO:0000256" key="3">
    <source>
        <dbReference type="ARBA" id="ARBA00022741"/>
    </source>
</evidence>
<proteinExistence type="predicted"/>
<gene>
    <name evidence="6" type="ORF">EWM63_29930</name>
</gene>
<evidence type="ECO:0000259" key="5">
    <source>
        <dbReference type="PROSITE" id="PS50893"/>
    </source>
</evidence>
<dbReference type="Pfam" id="PF00005">
    <property type="entry name" value="ABC_tran"/>
    <property type="match status" value="1"/>
</dbReference>
<sequence length="261" mass="27048">MPEPALCFRLVARRQGGRVVLDGVDLALAPGEILGLAGVNGAGKTTLLRCLLDFCTPDSGDIAIFGVPHARPAARRPLAYLPERFHPPAHLTGAEFLAQVLALHGQRPAPAATAAMLEALELDAAALRRTARHYSKGMTQKLGLAATLLLDKRLYVLDEPASGLDPKARALFKRAVLARRAAGAAVLLTSHALADIGELCDRIAILHGGRIRFDGTPAQCIARFAAPAAAAGATTSDATAAGAARPGAPGDLEQAFLSVVA</sequence>
<keyword evidence="1" id="KW-0813">Transport</keyword>
<dbReference type="Gene3D" id="3.40.50.300">
    <property type="entry name" value="P-loop containing nucleotide triphosphate hydrolases"/>
    <property type="match status" value="1"/>
</dbReference>
<evidence type="ECO:0000313" key="7">
    <source>
        <dbReference type="Proteomes" id="UP000290637"/>
    </source>
</evidence>
<dbReference type="Proteomes" id="UP000290637">
    <property type="component" value="Chromosome"/>
</dbReference>
<protein>
    <submittedName>
        <fullName evidence="6">ABC transporter ATP-binding protein</fullName>
    </submittedName>
</protein>
<dbReference type="GO" id="GO:0016887">
    <property type="term" value="F:ATP hydrolysis activity"/>
    <property type="evidence" value="ECO:0007669"/>
    <property type="project" value="InterPro"/>
</dbReference>
<dbReference type="PANTHER" id="PTHR42939:SF1">
    <property type="entry name" value="ABC TRANSPORTER ATP-BINDING PROTEIN ALBC-RELATED"/>
    <property type="match status" value="1"/>
</dbReference>
<evidence type="ECO:0000256" key="2">
    <source>
        <dbReference type="ARBA" id="ARBA00022475"/>
    </source>
</evidence>
<accession>A0A4P6L787</accession>
<feature type="domain" description="ABC transporter" evidence="5">
    <location>
        <begin position="6"/>
        <end position="233"/>
    </location>
</feature>
<dbReference type="InterPro" id="IPR003439">
    <property type="entry name" value="ABC_transporter-like_ATP-bd"/>
</dbReference>
<dbReference type="OrthoDB" id="9804819at2"/>
<dbReference type="SUPFAM" id="SSF52540">
    <property type="entry name" value="P-loop containing nucleoside triphosphate hydrolases"/>
    <property type="match status" value="1"/>
</dbReference>
<evidence type="ECO:0000256" key="4">
    <source>
        <dbReference type="ARBA" id="ARBA00022840"/>
    </source>
</evidence>
<keyword evidence="4 6" id="KW-0067">ATP-binding</keyword>
<dbReference type="PROSITE" id="PS50893">
    <property type="entry name" value="ABC_TRANSPORTER_2"/>
    <property type="match status" value="1"/>
</dbReference>
<reference evidence="6 7" key="1">
    <citation type="submission" date="2019-02" db="EMBL/GenBank/DDBJ databases">
        <title>Draft Genome Sequences of Six Type Strains of the Genus Massilia.</title>
        <authorList>
            <person name="Miess H."/>
            <person name="Frediansyhah A."/>
            <person name="Gross H."/>
        </authorList>
    </citation>
    <scope>NUCLEOTIDE SEQUENCE [LARGE SCALE GENOMIC DNA]</scope>
    <source>
        <strain evidence="6 7">DSM 17473</strain>
    </source>
</reference>